<sequence>MRKSFLPTAKKPSPTAAPFVPAPPNDAIPSSSEDAGFTRLSALSRVNLPPGQIACKFYVKGYCSRGNVCWFMHDAATVPVPTIVEEGGRKKVVELREPKGKGKATCPKDPEAELVADSADPAEEGEPCAICFEVPTNYGLLTNCDHVFCLNCIRSWRSSGNKSDTAASLLSPFGSPDDGNLNKTSKTCPLCRVRSKYIIPSSIFPTPPPGYRPQSSPDNDLSTNPAKEAIVQRYLDKLGTIPCRYFQDSMTRPGSCRGMRNMSRRRSDPLVPFCPFGNECHYAHTGNTGEKYAFSDRELSNHRRNRTRGGRNRTRLMEQMLLGVFGEAERNNRGPLFHTNAAEAQAMLEILIESHAPGWAVGYDHFHDGEEDIDEDDLDGDEAYWQDEDDEPDAPGSEHLNVTNMMNAMGFGSARQDFHGGVFESGQPHHGPRGDGPPGGNPPRAGGLRERRREDGSLVVELDFFERGHNEAHPLTEAAFLARRGRGTRGPPADEDEMPRLVNVDDLD</sequence>
<evidence type="ECO:0000256" key="2">
    <source>
        <dbReference type="ARBA" id="ARBA00022723"/>
    </source>
</evidence>
<dbReference type="SUPFAM" id="SSF90229">
    <property type="entry name" value="CCCH zinc finger"/>
    <property type="match status" value="1"/>
</dbReference>
<dbReference type="Pfam" id="PF00097">
    <property type="entry name" value="zf-C3HC4"/>
    <property type="match status" value="1"/>
</dbReference>
<evidence type="ECO:0008006" key="11">
    <source>
        <dbReference type="Google" id="ProtNLM"/>
    </source>
</evidence>
<dbReference type="InterPro" id="IPR045072">
    <property type="entry name" value="MKRN-like"/>
</dbReference>
<evidence type="ECO:0000256" key="3">
    <source>
        <dbReference type="ARBA" id="ARBA00022771"/>
    </source>
</evidence>
<feature type="region of interest" description="Disordered" evidence="6">
    <location>
        <begin position="1"/>
        <end position="33"/>
    </location>
</feature>
<organism evidence="9 10">
    <name type="scientific">Discina gigas</name>
    <dbReference type="NCBI Taxonomy" id="1032678"/>
    <lineage>
        <taxon>Eukaryota</taxon>
        <taxon>Fungi</taxon>
        <taxon>Dikarya</taxon>
        <taxon>Ascomycota</taxon>
        <taxon>Pezizomycotina</taxon>
        <taxon>Pezizomycetes</taxon>
        <taxon>Pezizales</taxon>
        <taxon>Discinaceae</taxon>
        <taxon>Discina</taxon>
    </lineage>
</organism>
<dbReference type="SUPFAM" id="SSF57850">
    <property type="entry name" value="RING/U-box"/>
    <property type="match status" value="1"/>
</dbReference>
<accession>A0ABR3G8J3</accession>
<feature type="domain" description="RING-type" evidence="7">
    <location>
        <begin position="128"/>
        <end position="192"/>
    </location>
</feature>
<dbReference type="InterPro" id="IPR000571">
    <property type="entry name" value="Znf_CCCH"/>
</dbReference>
<dbReference type="InterPro" id="IPR013083">
    <property type="entry name" value="Znf_RING/FYVE/PHD"/>
</dbReference>
<feature type="compositionally biased region" description="Polar residues" evidence="6">
    <location>
        <begin position="213"/>
        <end position="223"/>
    </location>
</feature>
<reference evidence="9 10" key="1">
    <citation type="submission" date="2024-02" db="EMBL/GenBank/DDBJ databases">
        <title>Discinaceae phylogenomics.</title>
        <authorList>
            <person name="Dirks A.C."/>
            <person name="James T.Y."/>
        </authorList>
    </citation>
    <scope>NUCLEOTIDE SEQUENCE [LARGE SCALE GENOMIC DNA]</scope>
    <source>
        <strain evidence="9 10">ACD0624</strain>
    </source>
</reference>
<feature type="region of interest" description="Disordered" evidence="6">
    <location>
        <begin position="204"/>
        <end position="223"/>
    </location>
</feature>
<keyword evidence="3 5" id="KW-0863">Zinc-finger</keyword>
<feature type="zinc finger region" description="C3H1-type" evidence="5">
    <location>
        <begin position="49"/>
        <end position="76"/>
    </location>
</feature>
<feature type="region of interest" description="Disordered" evidence="6">
    <location>
        <begin position="476"/>
        <end position="508"/>
    </location>
</feature>
<dbReference type="SMART" id="SM00356">
    <property type="entry name" value="ZnF_C3H1"/>
    <property type="match status" value="2"/>
</dbReference>
<dbReference type="SMART" id="SM00184">
    <property type="entry name" value="RING"/>
    <property type="match status" value="1"/>
</dbReference>
<dbReference type="InterPro" id="IPR036855">
    <property type="entry name" value="Znf_CCCH_sf"/>
</dbReference>
<evidence type="ECO:0000256" key="4">
    <source>
        <dbReference type="ARBA" id="ARBA00022833"/>
    </source>
</evidence>
<dbReference type="InterPro" id="IPR018957">
    <property type="entry name" value="Znf_C3HC4_RING-type"/>
</dbReference>
<dbReference type="PANTHER" id="PTHR11224">
    <property type="entry name" value="MAKORIN-RELATED"/>
    <property type="match status" value="1"/>
</dbReference>
<dbReference type="Proteomes" id="UP001447188">
    <property type="component" value="Unassembled WGS sequence"/>
</dbReference>
<name>A0ABR3G8J3_9PEZI</name>
<feature type="compositionally biased region" description="Low complexity" evidence="6">
    <location>
        <begin position="7"/>
        <end position="18"/>
    </location>
</feature>
<keyword evidence="2 5" id="KW-0479">Metal-binding</keyword>
<evidence type="ECO:0000313" key="9">
    <source>
        <dbReference type="EMBL" id="KAL0632269.1"/>
    </source>
</evidence>
<dbReference type="PROSITE" id="PS50103">
    <property type="entry name" value="ZF_C3H1"/>
    <property type="match status" value="2"/>
</dbReference>
<evidence type="ECO:0000256" key="5">
    <source>
        <dbReference type="PROSITE-ProRule" id="PRU00723"/>
    </source>
</evidence>
<dbReference type="InterPro" id="IPR017907">
    <property type="entry name" value="Znf_RING_CS"/>
</dbReference>
<evidence type="ECO:0000313" key="10">
    <source>
        <dbReference type="Proteomes" id="UP001447188"/>
    </source>
</evidence>
<evidence type="ECO:0000259" key="7">
    <source>
        <dbReference type="PROSITE" id="PS50089"/>
    </source>
</evidence>
<dbReference type="InterPro" id="IPR001841">
    <property type="entry name" value="Znf_RING"/>
</dbReference>
<dbReference type="CDD" id="cd16521">
    <property type="entry name" value="RING-HC_MKRN"/>
    <property type="match status" value="1"/>
</dbReference>
<protein>
    <recommendedName>
        <fullName evidence="11">RING-type E3 ubiquitin transferase</fullName>
    </recommendedName>
</protein>
<dbReference type="EMBL" id="JBBBZM010000178">
    <property type="protein sequence ID" value="KAL0632269.1"/>
    <property type="molecule type" value="Genomic_DNA"/>
</dbReference>
<evidence type="ECO:0000256" key="6">
    <source>
        <dbReference type="SAM" id="MobiDB-lite"/>
    </source>
</evidence>
<dbReference type="PROSITE" id="PS00518">
    <property type="entry name" value="ZF_RING_1"/>
    <property type="match status" value="1"/>
</dbReference>
<keyword evidence="1" id="KW-0808">Transferase</keyword>
<proteinExistence type="predicted"/>
<feature type="domain" description="C3H1-type" evidence="8">
    <location>
        <begin position="49"/>
        <end position="76"/>
    </location>
</feature>
<comment type="caution">
    <text evidence="9">The sequence shown here is derived from an EMBL/GenBank/DDBJ whole genome shotgun (WGS) entry which is preliminary data.</text>
</comment>
<feature type="domain" description="C3H1-type" evidence="8">
    <location>
        <begin position="237"/>
        <end position="287"/>
    </location>
</feature>
<dbReference type="PANTHER" id="PTHR11224:SF10">
    <property type="entry name" value="IP09428P-RELATED"/>
    <property type="match status" value="1"/>
</dbReference>
<dbReference type="Gene3D" id="3.30.40.10">
    <property type="entry name" value="Zinc/RING finger domain, C3HC4 (zinc finger)"/>
    <property type="match status" value="1"/>
</dbReference>
<feature type="zinc finger region" description="C3H1-type" evidence="5">
    <location>
        <begin position="237"/>
        <end position="287"/>
    </location>
</feature>
<evidence type="ECO:0000256" key="1">
    <source>
        <dbReference type="ARBA" id="ARBA00022679"/>
    </source>
</evidence>
<gene>
    <name evidence="9" type="ORF">Q9L58_008868</name>
</gene>
<dbReference type="PROSITE" id="PS50089">
    <property type="entry name" value="ZF_RING_2"/>
    <property type="match status" value="1"/>
</dbReference>
<keyword evidence="4 5" id="KW-0862">Zinc</keyword>
<feature type="region of interest" description="Disordered" evidence="6">
    <location>
        <begin position="413"/>
        <end position="454"/>
    </location>
</feature>
<evidence type="ECO:0000259" key="8">
    <source>
        <dbReference type="PROSITE" id="PS50103"/>
    </source>
</evidence>
<keyword evidence="10" id="KW-1185">Reference proteome</keyword>